<proteinExistence type="predicted"/>
<protein>
    <submittedName>
        <fullName evidence="2">Uncharacterized protein</fullName>
    </submittedName>
</protein>
<feature type="compositionally biased region" description="Basic and acidic residues" evidence="1">
    <location>
        <begin position="1"/>
        <end position="15"/>
    </location>
</feature>
<organism evidence="2 3">
    <name type="scientific">Dryococelus australis</name>
    <dbReference type="NCBI Taxonomy" id="614101"/>
    <lineage>
        <taxon>Eukaryota</taxon>
        <taxon>Metazoa</taxon>
        <taxon>Ecdysozoa</taxon>
        <taxon>Arthropoda</taxon>
        <taxon>Hexapoda</taxon>
        <taxon>Insecta</taxon>
        <taxon>Pterygota</taxon>
        <taxon>Neoptera</taxon>
        <taxon>Polyneoptera</taxon>
        <taxon>Phasmatodea</taxon>
        <taxon>Verophasmatodea</taxon>
        <taxon>Anareolatae</taxon>
        <taxon>Phasmatidae</taxon>
        <taxon>Eurycanthinae</taxon>
        <taxon>Dryococelus</taxon>
    </lineage>
</organism>
<reference evidence="2 3" key="1">
    <citation type="submission" date="2023-02" db="EMBL/GenBank/DDBJ databases">
        <title>LHISI_Scaffold_Assembly.</title>
        <authorList>
            <person name="Stuart O.P."/>
            <person name="Cleave R."/>
            <person name="Magrath M.J.L."/>
            <person name="Mikheyev A.S."/>
        </authorList>
    </citation>
    <scope>NUCLEOTIDE SEQUENCE [LARGE SCALE GENOMIC DNA]</scope>
    <source>
        <strain evidence="2">Daus_M_001</strain>
        <tissue evidence="2">Leg muscle</tissue>
    </source>
</reference>
<evidence type="ECO:0000256" key="1">
    <source>
        <dbReference type="SAM" id="MobiDB-lite"/>
    </source>
</evidence>
<name>A0ABQ9GJY0_9NEOP</name>
<comment type="caution">
    <text evidence="2">The sequence shown here is derived from an EMBL/GenBank/DDBJ whole genome shotgun (WGS) entry which is preliminary data.</text>
</comment>
<sequence>MQGLRKRETPEETRRTCGIVRNDSPTWGNLGVTPPLIEPGSSNKVGNDGRSAVPPNSLGVKVADAQEFRQNCSGLAHALNCSPHLRDYHNYLLGMLSLQQHAGQVAVPSAGWALRTVGNRAILSSAATTAGPCDNACQRLVAGRGRRGIHTRDPSPRERREAEREKKYDSINDVFRARKQHSRSGKGSLYRDTTNVIRPDAAGLKCQERVERVEGRRRRKMIPHLPRRIIDKQHVENAALISAVTGCIAYEHYNKVGTVDEAIGWPAGDLLRTHVFRHATAKAMIKVRGFLGATVAERPARSPPTKANRVQSLAGSPDFRKWESCLTMPLVGGGGGVSRGSPVPPAPLAPAPLHVHFIHHRRLSRPRLPRHKRMFAWSEMRSTSWLYTYAGRSKRVLMPADVILLCAKTARATYLHYVAKTDVDFDGNYRVVRNCQFGRLGWGPLWGGALGRRKSRREVSRCKMVVRDSGRQDTCGYTPRQPYKVACVTARCSSPSPPLFRQDRARPAKLRVITYPCWNGILIMEVSGKTKCVHSLQPWTFDGNTKFGCKSLGWETDGRMTDGRDGLRTWFNPRPGHSGFSQVGIVPDDAVGRQVSSGISRFPHTFIPAPLHIILAVTSRPNLSTLHTLDLTGDNKPQEILETDENCLHSGLSCHFVTLPGNYFHMNYHPTLLSRTALSNEENVKGTLAHCEEELKSSRKPRLFARRGGGGFRDGARWEFYSAVTSERQQWAGLLEGEGVFTLYAQLMDAPAASQVLVGRKPDLKHLYLLCHFRDSATRPARLRIRAAVAQWLGRSPPTTAFRVLDPGRLPPVFSHVGIVQDDAACWRVFSRYSRFPSPCIPAPRYPRVVFHAMSGDDGHLRVPAGNPVTRRVLPRTGFTPQSTTSNIINILYLVLVSDLVQHRPSFYLLCSKRYVYIQDEILTRVPTSSPSLVYEAVFSAVTGVLDSTAKARTRRRPNVPEIQPRHELEHTVVMLRDMGVPWATMGERERERKEQLAPLVRVPLEDRPNKKAREAPRRRIYRMARWRHSIVRACKALAYRACGRVKWTDYSPLTKANRVRFLARSHVAISINDGWNEVRMEQRQDETAGETGGKPTGRSRIVTHNFKMLKSGVTGPGIEPGSPWWEASSLTAQPSVLGNQLIIRHTNHKRTVYNVTNQPDAGKVIEVQHLRFIIIVLDYDVEWPTCRLRIKPKPTLPYQRNSPATNRQRLTLAPRGLGTLFVPQNRTYGKYLEFLYFIFTELSCRLSISVKIKSFCRYGRDAILPEFAIWTALNIEVSRADGVIEASMEQRRYARAGETGDPRENPPAQRRRPARFPHAKFRSVTRPGIRPGSPWWTYTRTTTRLPTANTSQRETAVRDITLVNTPSLACGVALRGYHARTAPGKL</sequence>
<feature type="region of interest" description="Disordered" evidence="1">
    <location>
        <begin position="1294"/>
        <end position="1316"/>
    </location>
</feature>
<accession>A0ABQ9GJY0</accession>
<dbReference type="Proteomes" id="UP001159363">
    <property type="component" value="Chromosome 10"/>
</dbReference>
<feature type="region of interest" description="Disordered" evidence="1">
    <location>
        <begin position="144"/>
        <end position="166"/>
    </location>
</feature>
<evidence type="ECO:0000313" key="2">
    <source>
        <dbReference type="EMBL" id="KAJ8872327.1"/>
    </source>
</evidence>
<gene>
    <name evidence="2" type="ORF">PR048_025931</name>
</gene>
<evidence type="ECO:0000313" key="3">
    <source>
        <dbReference type="Proteomes" id="UP001159363"/>
    </source>
</evidence>
<dbReference type="EMBL" id="JARBHB010000011">
    <property type="protein sequence ID" value="KAJ8872327.1"/>
    <property type="molecule type" value="Genomic_DNA"/>
</dbReference>
<keyword evidence="3" id="KW-1185">Reference proteome</keyword>
<feature type="region of interest" description="Disordered" evidence="1">
    <location>
        <begin position="1"/>
        <end position="31"/>
    </location>
</feature>
<feature type="compositionally biased region" description="Basic and acidic residues" evidence="1">
    <location>
        <begin position="150"/>
        <end position="166"/>
    </location>
</feature>